<evidence type="ECO:0000256" key="11">
    <source>
        <dbReference type="ARBA" id="ARBA00023134"/>
    </source>
</evidence>
<comment type="similarity">
    <text evidence="3">Belongs to the small GTPase superfamily. SAR1 family.</text>
</comment>
<evidence type="ECO:0000256" key="3">
    <source>
        <dbReference type="ARBA" id="ARBA00007507"/>
    </source>
</evidence>
<dbReference type="GO" id="GO:0005525">
    <property type="term" value="F:GTP binding"/>
    <property type="evidence" value="ECO:0007669"/>
    <property type="project" value="UniProtKB-KW"/>
</dbReference>
<evidence type="ECO:0000313" key="16">
    <source>
        <dbReference type="EMBL" id="CAF2117072.1"/>
    </source>
</evidence>
<dbReference type="InterPro" id="IPR006689">
    <property type="entry name" value="Small_GTPase_ARF/SAR"/>
</dbReference>
<keyword evidence="6 13" id="KW-0547">Nucleotide-binding</keyword>
<dbReference type="EMBL" id="CAJNRE010013173">
    <property type="protein sequence ID" value="CAF2117072.1"/>
    <property type="molecule type" value="Genomic_DNA"/>
</dbReference>
<dbReference type="EC" id="3.6.5.2" evidence="4"/>
<dbReference type="GO" id="GO:0016192">
    <property type="term" value="P:vesicle-mediated transport"/>
    <property type="evidence" value="ECO:0007669"/>
    <property type="project" value="UniProtKB-KW"/>
</dbReference>
<dbReference type="Proteomes" id="UP000663855">
    <property type="component" value="Unassembled WGS sequence"/>
</dbReference>
<name>A0A815X401_9BILA</name>
<evidence type="ECO:0000256" key="7">
    <source>
        <dbReference type="ARBA" id="ARBA00022824"/>
    </source>
</evidence>
<dbReference type="GO" id="GO:0005794">
    <property type="term" value="C:Golgi apparatus"/>
    <property type="evidence" value="ECO:0007669"/>
    <property type="project" value="UniProtKB-SubCell"/>
</dbReference>
<keyword evidence="8" id="KW-0931">ER-Golgi transport</keyword>
<dbReference type="Proteomes" id="UP000663824">
    <property type="component" value="Unassembled WGS sequence"/>
</dbReference>
<evidence type="ECO:0000256" key="6">
    <source>
        <dbReference type="ARBA" id="ARBA00022741"/>
    </source>
</evidence>
<dbReference type="GO" id="GO:0005783">
    <property type="term" value="C:endoplasmic reticulum"/>
    <property type="evidence" value="ECO:0007669"/>
    <property type="project" value="UniProtKB-SubCell"/>
</dbReference>
<evidence type="ECO:0000256" key="12">
    <source>
        <dbReference type="ARBA" id="ARBA00047660"/>
    </source>
</evidence>
<dbReference type="AlphaFoldDB" id="A0A815X401"/>
<dbReference type="GO" id="GO:0003925">
    <property type="term" value="F:G protein activity"/>
    <property type="evidence" value="ECO:0007669"/>
    <property type="project" value="UniProtKB-EC"/>
</dbReference>
<accession>A0A815X401</accession>
<dbReference type="PANTHER" id="PTHR45684">
    <property type="entry name" value="RE74312P"/>
    <property type="match status" value="1"/>
</dbReference>
<keyword evidence="9" id="KW-0653">Protein transport</keyword>
<evidence type="ECO:0000256" key="2">
    <source>
        <dbReference type="ARBA" id="ARBA00004555"/>
    </source>
</evidence>
<keyword evidence="11" id="KW-0342">GTP-binding</keyword>
<dbReference type="EMBL" id="CAJNOV010010016">
    <property type="protein sequence ID" value="CAF1385301.1"/>
    <property type="molecule type" value="Genomic_DNA"/>
</dbReference>
<keyword evidence="7" id="KW-0256">Endoplasmic reticulum</keyword>
<dbReference type="Gene3D" id="3.40.50.300">
    <property type="entry name" value="P-loop containing nucleotide triphosphate hydrolases"/>
    <property type="match status" value="1"/>
</dbReference>
<feature type="binding site" evidence="13">
    <location>
        <position position="70"/>
    </location>
    <ligand>
        <name>GTP</name>
        <dbReference type="ChEBI" id="CHEBI:37565"/>
    </ligand>
</feature>
<proteinExistence type="inferred from homology"/>
<evidence type="ECO:0000313" key="15">
    <source>
        <dbReference type="EMBL" id="CAF1553035.1"/>
    </source>
</evidence>
<evidence type="ECO:0000256" key="9">
    <source>
        <dbReference type="ARBA" id="ARBA00022927"/>
    </source>
</evidence>
<keyword evidence="10" id="KW-0333">Golgi apparatus</keyword>
<evidence type="ECO:0000256" key="8">
    <source>
        <dbReference type="ARBA" id="ARBA00022892"/>
    </source>
</evidence>
<evidence type="ECO:0000256" key="13">
    <source>
        <dbReference type="PIRSR" id="PIRSR606687-2"/>
    </source>
</evidence>
<dbReference type="InterPro" id="IPR006687">
    <property type="entry name" value="Small_GTPase_SAR1"/>
</dbReference>
<evidence type="ECO:0000313" key="14">
    <source>
        <dbReference type="EMBL" id="CAF1385301.1"/>
    </source>
</evidence>
<dbReference type="InterPro" id="IPR027417">
    <property type="entry name" value="P-loop_NTPase"/>
</dbReference>
<dbReference type="Pfam" id="PF00025">
    <property type="entry name" value="Arf"/>
    <property type="match status" value="1"/>
</dbReference>
<reference evidence="15" key="1">
    <citation type="submission" date="2021-02" db="EMBL/GenBank/DDBJ databases">
        <authorList>
            <person name="Nowell W R."/>
        </authorList>
    </citation>
    <scope>NUCLEOTIDE SEQUENCE</scope>
</reference>
<comment type="caution">
    <text evidence="15">The sequence shown here is derived from an EMBL/GenBank/DDBJ whole genome shotgun (WGS) entry which is preliminary data.</text>
</comment>
<dbReference type="PRINTS" id="PR00328">
    <property type="entry name" value="SAR1GTPBP"/>
</dbReference>
<comment type="subcellular location">
    <subcellularLocation>
        <location evidence="1">Endoplasmic reticulum</location>
    </subcellularLocation>
    <subcellularLocation>
        <location evidence="2">Golgi apparatus</location>
    </subcellularLocation>
</comment>
<dbReference type="SUPFAM" id="SSF52540">
    <property type="entry name" value="P-loop containing nucleoside triphosphate hydrolases"/>
    <property type="match status" value="1"/>
</dbReference>
<comment type="catalytic activity">
    <reaction evidence="12">
        <text>GTP + H2O = GDP + phosphate + H(+)</text>
        <dbReference type="Rhea" id="RHEA:19669"/>
        <dbReference type="ChEBI" id="CHEBI:15377"/>
        <dbReference type="ChEBI" id="CHEBI:15378"/>
        <dbReference type="ChEBI" id="CHEBI:37565"/>
        <dbReference type="ChEBI" id="CHEBI:43474"/>
        <dbReference type="ChEBI" id="CHEBI:58189"/>
        <dbReference type="EC" id="3.6.5.2"/>
    </reaction>
    <physiologicalReaction direction="left-to-right" evidence="12">
        <dbReference type="Rhea" id="RHEA:19670"/>
    </physiologicalReaction>
</comment>
<feature type="binding site" evidence="13">
    <location>
        <position position="68"/>
    </location>
    <ligand>
        <name>GTP</name>
        <dbReference type="ChEBI" id="CHEBI:37565"/>
    </ligand>
</feature>
<gene>
    <name evidence="14" type="ORF">CJN711_LOCUS21164</name>
    <name evidence="15" type="ORF">KQP761_LOCUS17797</name>
    <name evidence="16" type="ORF">MBJ925_LOCUS25164</name>
</gene>
<evidence type="ECO:0000256" key="5">
    <source>
        <dbReference type="ARBA" id="ARBA00022448"/>
    </source>
</evidence>
<evidence type="ECO:0000313" key="17">
    <source>
        <dbReference type="Proteomes" id="UP000663834"/>
    </source>
</evidence>
<dbReference type="EMBL" id="CAJNOW010009035">
    <property type="protein sequence ID" value="CAF1553035.1"/>
    <property type="molecule type" value="Genomic_DNA"/>
</dbReference>
<organism evidence="15 17">
    <name type="scientific">Rotaria magnacalcarata</name>
    <dbReference type="NCBI Taxonomy" id="392030"/>
    <lineage>
        <taxon>Eukaryota</taxon>
        <taxon>Metazoa</taxon>
        <taxon>Spiralia</taxon>
        <taxon>Gnathifera</taxon>
        <taxon>Rotifera</taxon>
        <taxon>Eurotatoria</taxon>
        <taxon>Bdelloidea</taxon>
        <taxon>Philodinida</taxon>
        <taxon>Philodinidae</taxon>
        <taxon>Rotaria</taxon>
    </lineage>
</organism>
<protein>
    <recommendedName>
        <fullName evidence="4">small monomeric GTPase</fullName>
        <ecNumber evidence="4">3.6.5.2</ecNumber>
    </recommendedName>
</protein>
<sequence length="132" mass="15256">MKFTTFNLAQRHAQSDHLWKDYISSADAIVFLVDAADSIRFARAKAELDNLLKDEKIFNVPIVILGSKSDSQNAVDEKRFRAALDLSETMEQVKENIYLYMNSLTQVKSSRSYTTVYNIIRRITIIVYDDRI</sequence>
<evidence type="ECO:0000256" key="4">
    <source>
        <dbReference type="ARBA" id="ARBA00011984"/>
    </source>
</evidence>
<dbReference type="PROSITE" id="PS51422">
    <property type="entry name" value="SAR1"/>
    <property type="match status" value="1"/>
</dbReference>
<keyword evidence="5" id="KW-0813">Transport</keyword>
<evidence type="ECO:0000256" key="10">
    <source>
        <dbReference type="ARBA" id="ARBA00023034"/>
    </source>
</evidence>
<evidence type="ECO:0000256" key="1">
    <source>
        <dbReference type="ARBA" id="ARBA00004240"/>
    </source>
</evidence>
<dbReference type="OrthoDB" id="442317at2759"/>
<dbReference type="GO" id="GO:0006886">
    <property type="term" value="P:intracellular protein transport"/>
    <property type="evidence" value="ECO:0007669"/>
    <property type="project" value="InterPro"/>
</dbReference>
<dbReference type="Proteomes" id="UP000663834">
    <property type="component" value="Unassembled WGS sequence"/>
</dbReference>